<dbReference type="OrthoDB" id="2372055at2759"/>
<protein>
    <submittedName>
        <fullName evidence="2">Uncharacterized protein</fullName>
    </submittedName>
</protein>
<reference evidence="2 4" key="1">
    <citation type="submission" date="2017-11" db="EMBL/GenBank/DDBJ databases">
        <title>The genome of Rhizophagus clarus HR1 reveals common genetic basis of auxotrophy among arbuscular mycorrhizal fungi.</title>
        <authorList>
            <person name="Kobayashi Y."/>
        </authorList>
    </citation>
    <scope>NUCLEOTIDE SEQUENCE [LARGE SCALE GENOMIC DNA]</scope>
    <source>
        <strain evidence="2 4">HR1</strain>
    </source>
</reference>
<keyword evidence="4" id="KW-1185">Reference proteome</keyword>
<feature type="transmembrane region" description="Helical" evidence="1">
    <location>
        <begin position="35"/>
        <end position="58"/>
    </location>
</feature>
<name>A0A2Z6R6F5_9GLOM</name>
<comment type="caution">
    <text evidence="2">The sequence shown here is derived from an EMBL/GenBank/DDBJ whole genome shotgun (WGS) entry which is preliminary data.</text>
</comment>
<feature type="transmembrane region" description="Helical" evidence="1">
    <location>
        <begin position="157"/>
        <end position="179"/>
    </location>
</feature>
<evidence type="ECO:0000313" key="2">
    <source>
        <dbReference type="EMBL" id="GBB88366.1"/>
    </source>
</evidence>
<accession>A0A2Z6R6F5</accession>
<feature type="transmembrane region" description="Helical" evidence="1">
    <location>
        <begin position="65"/>
        <end position="86"/>
    </location>
</feature>
<dbReference type="Proteomes" id="UP000247702">
    <property type="component" value="Unassembled WGS sequence"/>
</dbReference>
<keyword evidence="1" id="KW-0812">Transmembrane</keyword>
<dbReference type="EMBL" id="BEXD01000550">
    <property type="protein sequence ID" value="GBB88366.1"/>
    <property type="molecule type" value="Genomic_DNA"/>
</dbReference>
<dbReference type="EMBL" id="BLAL01000276">
    <property type="protein sequence ID" value="GES98934.1"/>
    <property type="molecule type" value="Genomic_DNA"/>
</dbReference>
<reference evidence="3" key="2">
    <citation type="submission" date="2019-10" db="EMBL/GenBank/DDBJ databases">
        <title>Conservation and host-specific expression of non-tandemly repeated heterogenous ribosome RNA gene in arbuscular mycorrhizal fungi.</title>
        <authorList>
            <person name="Maeda T."/>
            <person name="Kobayashi Y."/>
            <person name="Nakagawa T."/>
            <person name="Ezawa T."/>
            <person name="Yamaguchi K."/>
            <person name="Bino T."/>
            <person name="Nishimoto Y."/>
            <person name="Shigenobu S."/>
            <person name="Kawaguchi M."/>
        </authorList>
    </citation>
    <scope>NUCLEOTIDE SEQUENCE</scope>
    <source>
        <strain evidence="3">HR1</strain>
    </source>
</reference>
<evidence type="ECO:0000256" key="1">
    <source>
        <dbReference type="SAM" id="Phobius"/>
    </source>
</evidence>
<dbReference type="Proteomes" id="UP000615446">
    <property type="component" value="Unassembled WGS sequence"/>
</dbReference>
<keyword evidence="1" id="KW-0472">Membrane</keyword>
<gene>
    <name evidence="3" type="ORF">RCL2_002546200</name>
    <name evidence="2" type="ORF">RclHR1_14930005</name>
</gene>
<evidence type="ECO:0000313" key="3">
    <source>
        <dbReference type="EMBL" id="GES98934.1"/>
    </source>
</evidence>
<keyword evidence="1" id="KW-1133">Transmembrane helix</keyword>
<evidence type="ECO:0000313" key="4">
    <source>
        <dbReference type="Proteomes" id="UP000247702"/>
    </source>
</evidence>
<sequence length="220" mass="25322">MTNVLNDVNNEYIEEKNKKISCLPDSWPEVYNPNAWASIFYLVFWLPPWTLFCFVWIFCTGSISVAFSLAFPPLGYFFFIATVASWRSLARIEIITTSFCTNPKNFIIDTIPEITRKAPLYPITKVSSTNPVYPNSIRLGIGFCLNKYTYDCFSYFALYKLLFLLIFIMILPIFIIISLPPFTLYGLPITCTYCSKFGEKLSLDSRNILVPRAQHIVETS</sequence>
<proteinExistence type="predicted"/>
<organism evidence="2 4">
    <name type="scientific">Rhizophagus clarus</name>
    <dbReference type="NCBI Taxonomy" id="94130"/>
    <lineage>
        <taxon>Eukaryota</taxon>
        <taxon>Fungi</taxon>
        <taxon>Fungi incertae sedis</taxon>
        <taxon>Mucoromycota</taxon>
        <taxon>Glomeromycotina</taxon>
        <taxon>Glomeromycetes</taxon>
        <taxon>Glomerales</taxon>
        <taxon>Glomeraceae</taxon>
        <taxon>Rhizophagus</taxon>
    </lineage>
</organism>
<dbReference type="AlphaFoldDB" id="A0A2Z6R6F5"/>